<name>A0A923IWA9_9ACTO</name>
<gene>
    <name evidence="2" type="ORF">HD592_000532</name>
</gene>
<dbReference type="EMBL" id="JACHMK010000001">
    <property type="protein sequence ID" value="MBB6333967.1"/>
    <property type="molecule type" value="Genomic_DNA"/>
</dbReference>
<evidence type="ECO:0000313" key="2">
    <source>
        <dbReference type="EMBL" id="MBB6333967.1"/>
    </source>
</evidence>
<keyword evidence="1" id="KW-0732">Signal</keyword>
<evidence type="ECO:0008006" key="4">
    <source>
        <dbReference type="Google" id="ProtNLM"/>
    </source>
</evidence>
<accession>A0A923IWA9</accession>
<proteinExistence type="predicted"/>
<reference evidence="2" key="1">
    <citation type="submission" date="2020-08" db="EMBL/GenBank/DDBJ databases">
        <title>Sequencing the genomes of 1000 actinobacteria strains.</title>
        <authorList>
            <person name="Klenk H.-P."/>
        </authorList>
    </citation>
    <scope>NUCLEOTIDE SEQUENCE</scope>
    <source>
        <strain evidence="2">DSM 10695</strain>
    </source>
</reference>
<organism evidence="2 3">
    <name type="scientific">Schaalia hyovaginalis</name>
    <dbReference type="NCBI Taxonomy" id="29316"/>
    <lineage>
        <taxon>Bacteria</taxon>
        <taxon>Bacillati</taxon>
        <taxon>Actinomycetota</taxon>
        <taxon>Actinomycetes</taxon>
        <taxon>Actinomycetales</taxon>
        <taxon>Actinomycetaceae</taxon>
        <taxon>Schaalia</taxon>
    </lineage>
</organism>
<evidence type="ECO:0000256" key="1">
    <source>
        <dbReference type="SAM" id="SignalP"/>
    </source>
</evidence>
<dbReference type="RefSeq" id="WP_184451677.1">
    <property type="nucleotide sequence ID" value="NZ_JACHMK010000001.1"/>
</dbReference>
<evidence type="ECO:0000313" key="3">
    <source>
        <dbReference type="Proteomes" id="UP000617426"/>
    </source>
</evidence>
<keyword evidence="3" id="KW-1185">Reference proteome</keyword>
<dbReference type="PROSITE" id="PS51257">
    <property type="entry name" value="PROKAR_LIPOPROTEIN"/>
    <property type="match status" value="1"/>
</dbReference>
<feature type="signal peptide" evidence="1">
    <location>
        <begin position="1"/>
        <end position="25"/>
    </location>
</feature>
<dbReference type="Proteomes" id="UP000617426">
    <property type="component" value="Unassembled WGS sequence"/>
</dbReference>
<dbReference type="AlphaFoldDB" id="A0A923IWA9"/>
<comment type="caution">
    <text evidence="2">The sequence shown here is derived from an EMBL/GenBank/DDBJ whole genome shotgun (WGS) entry which is preliminary data.</text>
</comment>
<protein>
    <recommendedName>
        <fullName evidence="4">Lipoprotein</fullName>
    </recommendedName>
</protein>
<sequence>MKRPTVIRTGACALTLALCAATTSACTPQENPMSTNTPSTSITVTQDEEIPMTSTLPEGWYALEADGFSLSYNVSSDPEDSFYHNAVNAQRYEKKVLREIFALYGDLPVTIDVAEWARSDRIDTENSETDSQVEDLPVRTIGGTPAYGHTYIDSTKETPVRVWEWLVGRPDGVWIIDATSTSTSPDMPADIALVINTITWTPTTTPQSTPQSSTPPPTH</sequence>
<feature type="chain" id="PRO_5037525424" description="Lipoprotein" evidence="1">
    <location>
        <begin position="26"/>
        <end position="219"/>
    </location>
</feature>